<dbReference type="AlphaFoldDB" id="A0A4U0WEQ8"/>
<dbReference type="EMBL" id="NAJQ01001246">
    <property type="protein sequence ID" value="TKA61290.1"/>
    <property type="molecule type" value="Genomic_DNA"/>
</dbReference>
<organism evidence="1 2">
    <name type="scientific">Friedmanniomyces simplex</name>
    <dbReference type="NCBI Taxonomy" id="329884"/>
    <lineage>
        <taxon>Eukaryota</taxon>
        <taxon>Fungi</taxon>
        <taxon>Dikarya</taxon>
        <taxon>Ascomycota</taxon>
        <taxon>Pezizomycotina</taxon>
        <taxon>Dothideomycetes</taxon>
        <taxon>Dothideomycetidae</taxon>
        <taxon>Mycosphaerellales</taxon>
        <taxon>Teratosphaeriaceae</taxon>
        <taxon>Friedmanniomyces</taxon>
    </lineage>
</organism>
<evidence type="ECO:0000313" key="1">
    <source>
        <dbReference type="EMBL" id="TKA61290.1"/>
    </source>
</evidence>
<reference evidence="1 2" key="1">
    <citation type="submission" date="2017-03" db="EMBL/GenBank/DDBJ databases">
        <title>Genomes of endolithic fungi from Antarctica.</title>
        <authorList>
            <person name="Coleine C."/>
            <person name="Masonjones S."/>
            <person name="Stajich J.E."/>
        </authorList>
    </citation>
    <scope>NUCLEOTIDE SEQUENCE [LARGE SCALE GENOMIC DNA]</scope>
    <source>
        <strain evidence="1 2">CCFEE 5184</strain>
    </source>
</reference>
<name>A0A4U0WEQ8_9PEZI</name>
<dbReference type="OrthoDB" id="3836835at2759"/>
<accession>A0A4U0WEQ8</accession>
<dbReference type="Proteomes" id="UP000309340">
    <property type="component" value="Unassembled WGS sequence"/>
</dbReference>
<sequence>MPAAMDKTLFQALQDIKKNVEHMIDDQVKRRPNLHCEANCTVIYRRIFSLLEQLEGYKLWSKVSDGQSLESMLRSMEGIRLHEPSDINACGGGRLCVKNSPSGELSCYVAGILREAFKIRRSVEKLEL</sequence>
<comment type="caution">
    <text evidence="1">The sequence shown here is derived from an EMBL/GenBank/DDBJ whole genome shotgun (WGS) entry which is preliminary data.</text>
</comment>
<evidence type="ECO:0000313" key="2">
    <source>
        <dbReference type="Proteomes" id="UP000309340"/>
    </source>
</evidence>
<proteinExistence type="predicted"/>
<keyword evidence="2" id="KW-1185">Reference proteome</keyword>
<gene>
    <name evidence="1" type="ORF">B0A55_10398</name>
</gene>
<protein>
    <submittedName>
        <fullName evidence="1">Uncharacterized protein</fullName>
    </submittedName>
</protein>